<protein>
    <submittedName>
        <fullName evidence="1">Uncharacterized protein</fullName>
    </submittedName>
</protein>
<reference evidence="1" key="1">
    <citation type="submission" date="2014-12" db="EMBL/GenBank/DDBJ databases">
        <title>Insight into the proteome of Arion vulgaris.</title>
        <authorList>
            <person name="Aradska J."/>
            <person name="Bulat T."/>
            <person name="Smidak R."/>
            <person name="Sarate P."/>
            <person name="Gangsoo J."/>
            <person name="Sialana F."/>
            <person name="Bilban M."/>
            <person name="Lubec G."/>
        </authorList>
    </citation>
    <scope>NUCLEOTIDE SEQUENCE</scope>
    <source>
        <tissue evidence="1">Skin</tissue>
    </source>
</reference>
<gene>
    <name evidence="1" type="primary">ORF25759</name>
</gene>
<dbReference type="Pfam" id="PF21339">
    <property type="entry name" value="VEGFR-1-like_Ig-like"/>
    <property type="match status" value="1"/>
</dbReference>
<feature type="non-terminal residue" evidence="1">
    <location>
        <position position="98"/>
    </location>
</feature>
<organism evidence="1">
    <name type="scientific">Arion vulgaris</name>
    <dbReference type="NCBI Taxonomy" id="1028688"/>
    <lineage>
        <taxon>Eukaryota</taxon>
        <taxon>Metazoa</taxon>
        <taxon>Spiralia</taxon>
        <taxon>Lophotrochozoa</taxon>
        <taxon>Mollusca</taxon>
        <taxon>Gastropoda</taxon>
        <taxon>Heterobranchia</taxon>
        <taxon>Euthyneura</taxon>
        <taxon>Panpulmonata</taxon>
        <taxon>Eupulmonata</taxon>
        <taxon>Stylommatophora</taxon>
        <taxon>Helicina</taxon>
        <taxon>Arionoidea</taxon>
        <taxon>Arionidae</taxon>
        <taxon>Arion</taxon>
    </lineage>
</organism>
<name>A0A0B6YHJ8_9EUPU</name>
<dbReference type="AlphaFoldDB" id="A0A0B6YHJ8"/>
<feature type="non-terminal residue" evidence="1">
    <location>
        <position position="1"/>
    </location>
</feature>
<proteinExistence type="predicted"/>
<dbReference type="InterPro" id="IPR013783">
    <property type="entry name" value="Ig-like_fold"/>
</dbReference>
<evidence type="ECO:0000313" key="1">
    <source>
        <dbReference type="EMBL" id="CEK55672.1"/>
    </source>
</evidence>
<dbReference type="Gene3D" id="2.60.40.10">
    <property type="entry name" value="Immunoglobulins"/>
    <property type="match status" value="1"/>
</dbReference>
<sequence length="98" mass="11082">ESGAYPKLSYNLPLYLDCGVTDPSIKVDLMANNIKMTHEQGVEWDPRTGFTVLEPTYNFTNAVVCNASTEEEEEKRNIYTITSNEEILSPVPYMKTSK</sequence>
<accession>A0A0B6YHJ8</accession>
<dbReference type="EMBL" id="HACG01008807">
    <property type="protein sequence ID" value="CEK55672.1"/>
    <property type="molecule type" value="Transcribed_RNA"/>
</dbReference>